<proteinExistence type="predicted"/>
<dbReference type="AlphaFoldDB" id="A0A4P9A320"/>
<feature type="domain" description="CobW/HypB/UreG nucleotide-binding" evidence="1">
    <location>
        <begin position="34"/>
        <end position="194"/>
    </location>
</feature>
<name>A0A4P9A320_9BACT</name>
<protein>
    <recommendedName>
        <fullName evidence="1">CobW/HypB/UreG nucleotide-binding domain-containing protein</fullName>
    </recommendedName>
</protein>
<accession>A0A4P9A320</accession>
<sequence>MAYNRYMAKRDDDLEFSINAAFDEARTIVDKVPLYLVNGSLGAGKTSVLEFLLRQSDFTGARVIENEYANENVDGYRLEGLADMVTTLAGDCVCCGSEDALTKMLMDFSRYSPAPVFIEATGVARTMNLVERLISAKMFAKYELMQSFYVIDAHEILCGVEPAHEIELQAADVILVTKEDLLKGNERAEYEAKRRALPYAKVLSAPYGQFDLSKITTPSGLLAFFDQYDGELAVPDNPTYSVIDLSTTTVGEAVFEKLWPELFAAYGLRRLKGCFVNDRGERRHIEATQCQIEIRHARSDEAVKIVLIGERADEITRDILQAQILMYGG</sequence>
<dbReference type="Gene3D" id="3.40.50.300">
    <property type="entry name" value="P-loop containing nucleotide triphosphate hydrolases"/>
    <property type="match status" value="1"/>
</dbReference>
<dbReference type="Proteomes" id="UP000310639">
    <property type="component" value="Chromosome"/>
</dbReference>
<evidence type="ECO:0000313" key="3">
    <source>
        <dbReference type="Proteomes" id="UP000310639"/>
    </source>
</evidence>
<organism evidence="2 3">
    <name type="scientific">Candidatus Nanosynbacter featherlites</name>
    <dbReference type="NCBI Taxonomy" id="2572088"/>
    <lineage>
        <taxon>Bacteria</taxon>
        <taxon>Candidatus Saccharimonadota</taxon>
        <taxon>Candidatus Saccharimonadia</taxon>
        <taxon>Candidatus Nanosynbacterales</taxon>
        <taxon>Candidatus Nanosynbacteraceae</taxon>
        <taxon>Candidatus Nanosynbacter</taxon>
    </lineage>
</organism>
<dbReference type="Pfam" id="PF02492">
    <property type="entry name" value="cobW"/>
    <property type="match status" value="1"/>
</dbReference>
<evidence type="ECO:0000259" key="1">
    <source>
        <dbReference type="Pfam" id="PF02492"/>
    </source>
</evidence>
<dbReference type="GO" id="GO:0005737">
    <property type="term" value="C:cytoplasm"/>
    <property type="evidence" value="ECO:0007669"/>
    <property type="project" value="TreeGrafter"/>
</dbReference>
<dbReference type="InterPro" id="IPR003495">
    <property type="entry name" value="CobW/HypB/UreG_nucleotide-bd"/>
</dbReference>
<dbReference type="PANTHER" id="PTHR13748:SF62">
    <property type="entry name" value="COBW DOMAIN-CONTAINING PROTEIN"/>
    <property type="match status" value="1"/>
</dbReference>
<keyword evidence="3" id="KW-1185">Reference proteome</keyword>
<dbReference type="OrthoDB" id="9808822at2"/>
<dbReference type="SUPFAM" id="SSF52540">
    <property type="entry name" value="P-loop containing nucleoside triphosphate hydrolases"/>
    <property type="match status" value="1"/>
</dbReference>
<evidence type="ECO:0000313" key="2">
    <source>
        <dbReference type="EMBL" id="QCT42159.1"/>
    </source>
</evidence>
<dbReference type="KEGG" id="nft:FBF37_01575"/>
<reference evidence="2 3" key="1">
    <citation type="submission" date="2019-04" db="EMBL/GenBank/DDBJ databases">
        <title>Saccharibacteria TM7 genomes.</title>
        <authorList>
            <person name="Bor B."/>
            <person name="He X."/>
            <person name="Chen T."/>
            <person name="Dewhirst F.E."/>
        </authorList>
    </citation>
    <scope>NUCLEOTIDE SEQUENCE [LARGE SCALE GENOMIC DNA]</scope>
    <source>
        <strain evidence="2 3">BB001</strain>
    </source>
</reference>
<dbReference type="PANTHER" id="PTHR13748">
    <property type="entry name" value="COBW-RELATED"/>
    <property type="match status" value="1"/>
</dbReference>
<dbReference type="InterPro" id="IPR027417">
    <property type="entry name" value="P-loop_NTPase"/>
</dbReference>
<dbReference type="InterPro" id="IPR051316">
    <property type="entry name" value="Zinc-reg_GTPase_activator"/>
</dbReference>
<dbReference type="EMBL" id="CP040004">
    <property type="protein sequence ID" value="QCT42159.1"/>
    <property type="molecule type" value="Genomic_DNA"/>
</dbReference>
<gene>
    <name evidence="2" type="ORF">FBF37_01575</name>
</gene>